<comment type="caution">
    <text evidence="5">The sequence shown here is derived from an EMBL/GenBank/DDBJ whole genome shotgun (WGS) entry which is preliminary data.</text>
</comment>
<evidence type="ECO:0000313" key="4">
    <source>
        <dbReference type="EMBL" id="CAF1210353.1"/>
    </source>
</evidence>
<dbReference type="Proteomes" id="UP000663854">
    <property type="component" value="Unassembled WGS sequence"/>
</dbReference>
<sequence length="506" mass="55823">MLKQTLAQTTTGRLSTISTKVKKINRHCYSGKTIKQSNEIIHVRIRPSDNRSINDHSNIPSTNRNITTSGYLFENFQSKNELSTIYNNDRDYNRKQRIITNRYLSISSKVAPHKNLIIKNHSHLKTNELSSDQYNLTKDHHKKPEKNTKKKSRTYRCFIIFSLVSILLIAITIAIVLPILLLKSETTTTKTASLRWNTTGITVAGISGVGGRANNQLNTPYDAVVDYSYTLYVVDQGNNRVQKYMRNNSVGTTIAGLENGTAGSSSNQLNSPANVLVDFNGNLYITDILNNRVQYWPNGSSTGTTIAGNATGVAGNSNNLLYSPYGMARDLNTGTLYIADYDNHRIMSYASGASSGVVVAGGNGSGLNNTQLYNPIGLHFDSLSNSLLIANYGSNTVVRWVLGDSNWTLLAGDSNGLSGNTSTLLRNPRDVTLDPMGNMYILDRSNHRVQLYMAGESVGKTIAGVSGIYGNDPNLLNTPRSVELDSQLNLYISDRSNHRIQKFVRY</sequence>
<dbReference type="SUPFAM" id="SSF63829">
    <property type="entry name" value="Calcium-dependent phosphotriesterase"/>
    <property type="match status" value="1"/>
</dbReference>
<reference evidence="5" key="1">
    <citation type="submission" date="2021-02" db="EMBL/GenBank/DDBJ databases">
        <authorList>
            <person name="Nowell W R."/>
        </authorList>
    </citation>
    <scope>NUCLEOTIDE SEQUENCE</scope>
</reference>
<evidence type="ECO:0008006" key="7">
    <source>
        <dbReference type="Google" id="ProtNLM"/>
    </source>
</evidence>
<feature type="transmembrane region" description="Helical" evidence="3">
    <location>
        <begin position="158"/>
        <end position="181"/>
    </location>
</feature>
<dbReference type="EMBL" id="CAJNOH010001374">
    <property type="protein sequence ID" value="CAF1210353.1"/>
    <property type="molecule type" value="Genomic_DNA"/>
</dbReference>
<dbReference type="Gene3D" id="2.120.10.30">
    <property type="entry name" value="TolB, C-terminal domain"/>
    <property type="match status" value="2"/>
</dbReference>
<dbReference type="EMBL" id="CAJNOL010002308">
    <property type="protein sequence ID" value="CAF1487053.1"/>
    <property type="molecule type" value="Genomic_DNA"/>
</dbReference>
<keyword evidence="1" id="KW-0677">Repeat</keyword>
<proteinExistence type="predicted"/>
<name>A0A815S875_9BILA</name>
<feature type="repeat" description="NHL" evidence="2">
    <location>
        <begin position="425"/>
        <end position="455"/>
    </location>
</feature>
<dbReference type="SUPFAM" id="SSF101898">
    <property type="entry name" value="NHL repeat"/>
    <property type="match status" value="1"/>
</dbReference>
<keyword evidence="3" id="KW-0812">Transmembrane</keyword>
<dbReference type="Pfam" id="PF01436">
    <property type="entry name" value="NHL"/>
    <property type="match status" value="2"/>
</dbReference>
<keyword evidence="6" id="KW-1185">Reference proteome</keyword>
<feature type="repeat" description="NHL" evidence="2">
    <location>
        <begin position="463"/>
        <end position="506"/>
    </location>
</feature>
<keyword evidence="3" id="KW-0472">Membrane</keyword>
<dbReference type="CDD" id="cd05819">
    <property type="entry name" value="NHL"/>
    <property type="match status" value="1"/>
</dbReference>
<protein>
    <recommendedName>
        <fullName evidence="7">NHL repeat-containing protein</fullName>
    </recommendedName>
</protein>
<organism evidence="5 6">
    <name type="scientific">Rotaria sordida</name>
    <dbReference type="NCBI Taxonomy" id="392033"/>
    <lineage>
        <taxon>Eukaryota</taxon>
        <taxon>Metazoa</taxon>
        <taxon>Spiralia</taxon>
        <taxon>Gnathifera</taxon>
        <taxon>Rotifera</taxon>
        <taxon>Eurotatoria</taxon>
        <taxon>Bdelloidea</taxon>
        <taxon>Philodinida</taxon>
        <taxon>Philodinidae</taxon>
        <taxon>Rotaria</taxon>
    </lineage>
</organism>
<evidence type="ECO:0000256" key="2">
    <source>
        <dbReference type="PROSITE-ProRule" id="PRU00504"/>
    </source>
</evidence>
<evidence type="ECO:0000256" key="3">
    <source>
        <dbReference type="SAM" id="Phobius"/>
    </source>
</evidence>
<evidence type="ECO:0000313" key="5">
    <source>
        <dbReference type="EMBL" id="CAF1487053.1"/>
    </source>
</evidence>
<evidence type="ECO:0000313" key="6">
    <source>
        <dbReference type="Proteomes" id="UP000663870"/>
    </source>
</evidence>
<dbReference type="AlphaFoldDB" id="A0A815S875"/>
<dbReference type="PANTHER" id="PTHR24104">
    <property type="entry name" value="E3 UBIQUITIN-PROTEIN LIGASE NHLRC1-RELATED"/>
    <property type="match status" value="1"/>
</dbReference>
<dbReference type="InterPro" id="IPR050952">
    <property type="entry name" value="TRIM-NHL_E3_ligases"/>
</dbReference>
<evidence type="ECO:0000256" key="1">
    <source>
        <dbReference type="ARBA" id="ARBA00022737"/>
    </source>
</evidence>
<accession>A0A815S875</accession>
<dbReference type="Gene3D" id="2.40.10.500">
    <property type="match status" value="1"/>
</dbReference>
<gene>
    <name evidence="5" type="ORF">JXQ802_LOCUS39637</name>
    <name evidence="4" type="ORF">PYM288_LOCUS25344</name>
</gene>
<keyword evidence="3" id="KW-1133">Transmembrane helix</keyword>
<dbReference type="PROSITE" id="PS51125">
    <property type="entry name" value="NHL"/>
    <property type="match status" value="2"/>
</dbReference>
<dbReference type="Proteomes" id="UP000663870">
    <property type="component" value="Unassembled WGS sequence"/>
</dbReference>
<dbReference type="InterPro" id="IPR011042">
    <property type="entry name" value="6-blade_b-propeller_TolB-like"/>
</dbReference>
<dbReference type="InterPro" id="IPR001258">
    <property type="entry name" value="NHL_repeat"/>
</dbReference>